<dbReference type="RefSeq" id="WP_075148969.1">
    <property type="nucleotide sequence ID" value="NZ_CP018839.1"/>
</dbReference>
<organism evidence="1 2">
    <name type="scientific">Thauera chlorobenzoica</name>
    <dbReference type="NCBI Taxonomy" id="96773"/>
    <lineage>
        <taxon>Bacteria</taxon>
        <taxon>Pseudomonadati</taxon>
        <taxon>Pseudomonadota</taxon>
        <taxon>Betaproteobacteria</taxon>
        <taxon>Rhodocyclales</taxon>
        <taxon>Zoogloeaceae</taxon>
        <taxon>Thauera</taxon>
    </lineage>
</organism>
<keyword evidence="1" id="KW-0808">Transferase</keyword>
<dbReference type="InterPro" id="IPR029063">
    <property type="entry name" value="SAM-dependent_MTases_sf"/>
</dbReference>
<proteinExistence type="predicted"/>
<sequence>MSILDLQGWLQTPQGRYLLGWEQEGVDRTVADIFGYNAAQVGLPGIDLLRANRMPHRFDCAPLAGAQVRANEFELPFASASLDLVLLPHVLEFSRHPHEVLREVERVLVAEGSVVITGINPVSLWGLRRVLGCRASTAPWNGQYRSAMRIRDWLNLLGFEIRGSDSGCFAPPVSSAQWLERWRFMDRAGARWWPVLGAAYLLHGVKRVHGMRLITPQWRGRKAHSKRLSPLAQRNGDTRKTH</sequence>
<accession>A0A1H5X7A7</accession>
<keyword evidence="2" id="KW-1185">Reference proteome</keyword>
<dbReference type="GO" id="GO:0008757">
    <property type="term" value="F:S-adenosylmethionine-dependent methyltransferase activity"/>
    <property type="evidence" value="ECO:0007669"/>
    <property type="project" value="InterPro"/>
</dbReference>
<dbReference type="AlphaFoldDB" id="A0A1H5X7A7"/>
<name>A0A1H5X7A7_9RHOO</name>
<protein>
    <submittedName>
        <fullName evidence="1">Putative SAM-dependent methyltransferase</fullName>
    </submittedName>
</protein>
<evidence type="ECO:0000313" key="2">
    <source>
        <dbReference type="Proteomes" id="UP000185739"/>
    </source>
</evidence>
<gene>
    <name evidence="1" type="ORF">Tchl_2805</name>
</gene>
<dbReference type="Pfam" id="PF08241">
    <property type="entry name" value="Methyltransf_11"/>
    <property type="match status" value="1"/>
</dbReference>
<dbReference type="STRING" id="96773.Tchl_2805"/>
<dbReference type="Gene3D" id="3.40.50.150">
    <property type="entry name" value="Vaccinia Virus protein VP39"/>
    <property type="match status" value="1"/>
</dbReference>
<keyword evidence="1" id="KW-0489">Methyltransferase</keyword>
<dbReference type="OrthoDB" id="6191410at2"/>
<dbReference type="InterPro" id="IPR013216">
    <property type="entry name" value="Methyltransf_11"/>
</dbReference>
<dbReference type="Proteomes" id="UP000185739">
    <property type="component" value="Chromosome"/>
</dbReference>
<dbReference type="EMBL" id="CP018839">
    <property type="protein sequence ID" value="APR05628.1"/>
    <property type="molecule type" value="Genomic_DNA"/>
</dbReference>
<reference evidence="1 2" key="1">
    <citation type="submission" date="2016-12" db="EMBL/GenBank/DDBJ databases">
        <title>Complete genome sequence of Thauera chlorobenzoica, a Betaproteobacterium degrading haloaromatics anaerobically to CO2 and halides.</title>
        <authorList>
            <person name="Goris T."/>
            <person name="Mergelsberg M."/>
            <person name="Boll M."/>
        </authorList>
    </citation>
    <scope>NUCLEOTIDE SEQUENCE [LARGE SCALE GENOMIC DNA]</scope>
    <source>
        <strain evidence="1 2">3CB1</strain>
    </source>
</reference>
<dbReference type="SUPFAM" id="SSF53335">
    <property type="entry name" value="S-adenosyl-L-methionine-dependent methyltransferases"/>
    <property type="match status" value="1"/>
</dbReference>
<dbReference type="GO" id="GO:0032259">
    <property type="term" value="P:methylation"/>
    <property type="evidence" value="ECO:0007669"/>
    <property type="project" value="UniProtKB-KW"/>
</dbReference>
<evidence type="ECO:0000313" key="1">
    <source>
        <dbReference type="EMBL" id="APR05628.1"/>
    </source>
</evidence>
<dbReference type="KEGG" id="tcl:Tchl_2805"/>